<dbReference type="AlphaFoldDB" id="A0A495JPE4"/>
<evidence type="ECO:0000256" key="8">
    <source>
        <dbReference type="ARBA" id="ARBA00023136"/>
    </source>
</evidence>
<dbReference type="Pfam" id="PF00662">
    <property type="entry name" value="Proton_antipo_N"/>
    <property type="match status" value="1"/>
</dbReference>
<name>A0A495JPE4_9ACTN</name>
<dbReference type="Pfam" id="PF20501">
    <property type="entry name" value="MbhE"/>
    <property type="match status" value="1"/>
</dbReference>
<feature type="domain" description="MrpA C-terminal/MbhD" evidence="14">
    <location>
        <begin position="594"/>
        <end position="657"/>
    </location>
</feature>
<dbReference type="PRINTS" id="PR01434">
    <property type="entry name" value="NADHDHGNASE5"/>
</dbReference>
<sequence>MLVLLSLHLALALIAPLLVRWWGRRACYPLALAPAATFGWAVAQTGTVRDGGSVTETYGWVSQLHLELALRVDTLSWLMLLLVGGVGALVLVYCAHYFAADSPGLGRFAATFVGFAGAMLGLVVTDNLVLLYVFWELTTVCSYLLIGQHPEKWASRRAASQALVVTSVGGLAMLIGLIMLGEHAGTYRISELGDAPLPTGGSLTAVVVLILVGALTKSAIFPVSFWLPAAMAAPTPVSAYLHAAAMVKAGVYLVALLAPLLATATPWRPMTLVAGIVTMLAGGWAALRQTDLKLLLAYGTVSQLGLLFILTGAGTRDAALAGTAMLLAHALFKSALFLVVGIVDHGAGTRELPSLSGLWRRMPLVCAAAVLAAASMAGLPPLIGFVAKEALFEAFRHNPLLLATLVAGATLTVAYSLRFLWGAFAGKTGQPPTPTRPVAPTMLAPVALLALAGLVTGVLAGPVDILLVPYAGRFGPGKYHLGIWHGPGLAVGLSLLALVGGGLLFALRDRLAPIITRLHSPFDGAAAYERITYWLDRVAVEVTGATQRGSLPQYLGTILVVLVVVPGGALLLGSPWPERITLWQSPVQLVIAGVLATAAILTVRARRRLTAMILVGVTGYGTAMMFVLNGAPDLALTQFLVETVSIVMFVLVLRRLPANFSARPLRRSRWLRVAIGTAVGLVMTGLALAAAGGRQAVPISVDFAELAVSYGHGRNIVNVTLVDIRAWDTMGEIAVLVVAATGVASLIFQRPRAGPGPRRPNVGRRAHSRSDRRRERVWLRAGPTLRDRRRSIVFEVVTRLIFHTIVLFSLYLVFSGHNAPGGGFSGGLVAGLALAVRYFAGGRYELDEAAPVDAGLVLGAGLFVSVGAGVLALLLGVDVLQSAVVDLVLPVVGEVHLVTSLFFDLGVYLIVVGLVLDVLRSLGAEVDRQIEAGIGPETELEPLRERELT</sequence>
<keyword evidence="6 10" id="KW-1133">Transmembrane helix</keyword>
<dbReference type="GO" id="GO:0005886">
    <property type="term" value="C:plasma membrane"/>
    <property type="evidence" value="ECO:0007669"/>
    <property type="project" value="UniProtKB-SubCell"/>
</dbReference>
<comment type="subcellular location">
    <subcellularLocation>
        <location evidence="1">Cell membrane</location>
        <topology evidence="1">Multi-pass membrane protein</topology>
    </subcellularLocation>
    <subcellularLocation>
        <location evidence="9">Membrane</location>
        <topology evidence="9">Multi-pass membrane protein</topology>
    </subcellularLocation>
</comment>
<feature type="transmembrane region" description="Helical" evidence="10">
    <location>
        <begin position="852"/>
        <end position="877"/>
    </location>
</feature>
<dbReference type="EMBL" id="RBKT01000001">
    <property type="protein sequence ID" value="RKR90870.1"/>
    <property type="molecule type" value="Genomic_DNA"/>
</dbReference>
<dbReference type="Proteomes" id="UP000277671">
    <property type="component" value="Unassembled WGS sequence"/>
</dbReference>
<feature type="transmembrane region" description="Helical" evidence="10">
    <location>
        <begin position="897"/>
        <end position="919"/>
    </location>
</feature>
<feature type="domain" description="MrpA C-terminal/MbhE" evidence="15">
    <location>
        <begin position="666"/>
        <end position="747"/>
    </location>
</feature>
<dbReference type="Pfam" id="PF04039">
    <property type="entry name" value="MnhB"/>
    <property type="match status" value="1"/>
</dbReference>
<dbReference type="PANTHER" id="PTHR43373">
    <property type="entry name" value="NA(+)/H(+) ANTIPORTER SUBUNIT"/>
    <property type="match status" value="1"/>
</dbReference>
<feature type="transmembrane region" description="Helical" evidence="10">
    <location>
        <begin position="634"/>
        <end position="653"/>
    </location>
</feature>
<dbReference type="GO" id="GO:0015297">
    <property type="term" value="F:antiporter activity"/>
    <property type="evidence" value="ECO:0007669"/>
    <property type="project" value="UniProtKB-KW"/>
</dbReference>
<evidence type="ECO:0000256" key="3">
    <source>
        <dbReference type="ARBA" id="ARBA00022449"/>
    </source>
</evidence>
<evidence type="ECO:0000259" key="12">
    <source>
        <dbReference type="Pfam" id="PF00662"/>
    </source>
</evidence>
<feature type="domain" description="Na+/H+ antiporter MnhB subunit-related protein" evidence="13">
    <location>
        <begin position="793"/>
        <end position="916"/>
    </location>
</feature>
<keyword evidence="3" id="KW-0050">Antiport</keyword>
<evidence type="ECO:0000256" key="5">
    <source>
        <dbReference type="ARBA" id="ARBA00022692"/>
    </source>
</evidence>
<feature type="transmembrane region" description="Helical" evidence="10">
    <location>
        <begin position="796"/>
        <end position="814"/>
    </location>
</feature>
<feature type="transmembrane region" description="Helical" evidence="10">
    <location>
        <begin position="267"/>
        <end position="287"/>
    </location>
</feature>
<evidence type="ECO:0000259" key="13">
    <source>
        <dbReference type="Pfam" id="PF04039"/>
    </source>
</evidence>
<keyword evidence="5 9" id="KW-0812">Transmembrane</keyword>
<reference evidence="16 17" key="1">
    <citation type="submission" date="2018-10" db="EMBL/GenBank/DDBJ databases">
        <title>Sequencing the genomes of 1000 actinobacteria strains.</title>
        <authorList>
            <person name="Klenk H.-P."/>
        </authorList>
    </citation>
    <scope>NUCLEOTIDE SEQUENCE [LARGE SCALE GENOMIC DNA]</scope>
    <source>
        <strain evidence="16 17">DSM 45175</strain>
    </source>
</reference>
<feature type="transmembrane region" description="Helical" evidence="10">
    <location>
        <begin position="399"/>
        <end position="421"/>
    </location>
</feature>
<dbReference type="GO" id="GO:0006811">
    <property type="term" value="P:monoatomic ion transport"/>
    <property type="evidence" value="ECO:0007669"/>
    <property type="project" value="UniProtKB-KW"/>
</dbReference>
<dbReference type="InterPro" id="IPR007182">
    <property type="entry name" value="MnhB"/>
</dbReference>
<dbReference type="InterPro" id="IPR025383">
    <property type="entry name" value="MrpA_C/MbhD"/>
</dbReference>
<dbReference type="PANTHER" id="PTHR43373:SF1">
    <property type="entry name" value="NA(+)_H(+) ANTIPORTER SUBUNIT A"/>
    <property type="match status" value="1"/>
</dbReference>
<comment type="caution">
    <text evidence="16">The sequence shown here is derived from an EMBL/GenBank/DDBJ whole genome shotgun (WGS) entry which is preliminary data.</text>
</comment>
<feature type="transmembrane region" description="Helical" evidence="10">
    <location>
        <begin position="294"/>
        <end position="313"/>
    </location>
</feature>
<dbReference type="InterPro" id="IPR046806">
    <property type="entry name" value="MrpA_C/MbhE"/>
</dbReference>
<proteinExistence type="predicted"/>
<organism evidence="16 17">
    <name type="scientific">Micromonospora pisi</name>
    <dbReference type="NCBI Taxonomy" id="589240"/>
    <lineage>
        <taxon>Bacteria</taxon>
        <taxon>Bacillati</taxon>
        <taxon>Actinomycetota</taxon>
        <taxon>Actinomycetes</taxon>
        <taxon>Micromonosporales</taxon>
        <taxon>Micromonosporaceae</taxon>
        <taxon>Micromonospora</taxon>
    </lineage>
</organism>
<feature type="transmembrane region" description="Helical" evidence="10">
    <location>
        <begin position="105"/>
        <end position="123"/>
    </location>
</feature>
<feature type="transmembrane region" description="Helical" evidence="10">
    <location>
        <begin position="483"/>
        <end position="507"/>
    </location>
</feature>
<accession>A0A495JPE4</accession>
<feature type="domain" description="NADH-Ubiquinone oxidoreductase (complex I) chain 5 N-terminal" evidence="12">
    <location>
        <begin position="62"/>
        <end position="108"/>
    </location>
</feature>
<dbReference type="RefSeq" id="WP_121159069.1">
    <property type="nucleotide sequence ID" value="NZ_RBKT01000001.1"/>
</dbReference>
<dbReference type="InterPro" id="IPR050616">
    <property type="entry name" value="CPA3_Na-H_Antiporter_A"/>
</dbReference>
<keyword evidence="7" id="KW-0406">Ion transport</keyword>
<evidence type="ECO:0000256" key="10">
    <source>
        <dbReference type="SAM" id="Phobius"/>
    </source>
</evidence>
<feature type="transmembrane region" description="Helical" evidence="10">
    <location>
        <begin position="673"/>
        <end position="693"/>
    </location>
</feature>
<feature type="domain" description="NADH:quinone oxidoreductase/Mrp antiporter transmembrane" evidence="11">
    <location>
        <begin position="126"/>
        <end position="410"/>
    </location>
</feature>
<dbReference type="Pfam" id="PF13244">
    <property type="entry name" value="MbhD"/>
    <property type="match status" value="1"/>
</dbReference>
<dbReference type="InterPro" id="IPR001750">
    <property type="entry name" value="ND/Mrp_TM"/>
</dbReference>
<evidence type="ECO:0000256" key="1">
    <source>
        <dbReference type="ARBA" id="ARBA00004651"/>
    </source>
</evidence>
<evidence type="ECO:0000259" key="15">
    <source>
        <dbReference type="Pfam" id="PF20501"/>
    </source>
</evidence>
<feature type="transmembrane region" description="Helical" evidence="10">
    <location>
        <begin position="820"/>
        <end position="840"/>
    </location>
</feature>
<feature type="transmembrane region" description="Helical" evidence="10">
    <location>
        <begin position="554"/>
        <end position="576"/>
    </location>
</feature>
<protein>
    <submittedName>
        <fullName evidence="16">Multisubunit sodium/proton antiporter MrpA subunit /multisubunit sodium/proton antiporter MrpB subunit</fullName>
    </submittedName>
</protein>
<dbReference type="OrthoDB" id="9811798at2"/>
<keyword evidence="8 10" id="KW-0472">Membrane</keyword>
<keyword evidence="2" id="KW-0813">Transport</keyword>
<evidence type="ECO:0000313" key="16">
    <source>
        <dbReference type="EMBL" id="RKR90870.1"/>
    </source>
</evidence>
<keyword evidence="4" id="KW-1003">Cell membrane</keyword>
<feature type="transmembrane region" description="Helical" evidence="10">
    <location>
        <begin position="609"/>
        <end position="628"/>
    </location>
</feature>
<feature type="transmembrane region" description="Helical" evidence="10">
    <location>
        <begin position="442"/>
        <end position="463"/>
    </location>
</feature>
<evidence type="ECO:0000313" key="17">
    <source>
        <dbReference type="Proteomes" id="UP000277671"/>
    </source>
</evidence>
<feature type="transmembrane region" description="Helical" evidence="10">
    <location>
        <begin position="319"/>
        <end position="343"/>
    </location>
</feature>
<gene>
    <name evidence="16" type="ORF">BDK92_5254</name>
</gene>
<dbReference type="NCBIfam" id="NF009284">
    <property type="entry name" value="PRK12644.1"/>
    <property type="match status" value="1"/>
</dbReference>
<feature type="transmembrane region" description="Helical" evidence="10">
    <location>
        <begin position="75"/>
        <end position="98"/>
    </location>
</feature>
<feature type="transmembrane region" description="Helical" evidence="10">
    <location>
        <begin position="364"/>
        <end position="387"/>
    </location>
</feature>
<keyword evidence="17" id="KW-1185">Reference proteome</keyword>
<feature type="transmembrane region" description="Helical" evidence="10">
    <location>
        <begin position="201"/>
        <end position="227"/>
    </location>
</feature>
<feature type="transmembrane region" description="Helical" evidence="10">
    <location>
        <begin position="239"/>
        <end position="261"/>
    </location>
</feature>
<dbReference type="InterPro" id="IPR001516">
    <property type="entry name" value="Proton_antipo_N"/>
</dbReference>
<evidence type="ECO:0000259" key="11">
    <source>
        <dbReference type="Pfam" id="PF00361"/>
    </source>
</evidence>
<dbReference type="Pfam" id="PF00361">
    <property type="entry name" value="Proton_antipo_M"/>
    <property type="match status" value="1"/>
</dbReference>
<evidence type="ECO:0000256" key="4">
    <source>
        <dbReference type="ARBA" id="ARBA00022475"/>
    </source>
</evidence>
<feature type="transmembrane region" description="Helical" evidence="10">
    <location>
        <begin position="582"/>
        <end position="602"/>
    </location>
</feature>
<feature type="transmembrane region" description="Helical" evidence="10">
    <location>
        <begin position="729"/>
        <end position="748"/>
    </location>
</feature>
<evidence type="ECO:0000256" key="9">
    <source>
        <dbReference type="RuleBase" id="RU000320"/>
    </source>
</evidence>
<feature type="transmembrane region" description="Helical" evidence="10">
    <location>
        <begin position="158"/>
        <end position="181"/>
    </location>
</feature>
<evidence type="ECO:0000256" key="6">
    <source>
        <dbReference type="ARBA" id="ARBA00022989"/>
    </source>
</evidence>
<evidence type="ECO:0000256" key="2">
    <source>
        <dbReference type="ARBA" id="ARBA00022448"/>
    </source>
</evidence>
<evidence type="ECO:0000259" key="14">
    <source>
        <dbReference type="Pfam" id="PF13244"/>
    </source>
</evidence>
<evidence type="ECO:0000256" key="7">
    <source>
        <dbReference type="ARBA" id="ARBA00023065"/>
    </source>
</evidence>